<evidence type="ECO:0000313" key="1">
    <source>
        <dbReference type="EMBL" id="MEA5391867.1"/>
    </source>
</evidence>
<name>A0ABU5RVS0_9CYAN</name>
<dbReference type="PANTHER" id="PTHR35320">
    <property type="entry name" value="ATP-DEPENDENT CLP PROTEASE ATP-BINDING SUBUNIT"/>
    <property type="match status" value="1"/>
</dbReference>
<evidence type="ECO:0000313" key="2">
    <source>
        <dbReference type="Proteomes" id="UP001304461"/>
    </source>
</evidence>
<dbReference type="Proteomes" id="UP001304461">
    <property type="component" value="Unassembled WGS sequence"/>
</dbReference>
<keyword evidence="2" id="KW-1185">Reference proteome</keyword>
<protein>
    <submittedName>
        <fullName evidence="1">Uncharacterized protein</fullName>
    </submittedName>
</protein>
<gene>
    <name evidence="1" type="ORF">VB738_11425</name>
</gene>
<comment type="caution">
    <text evidence="1">The sequence shown here is derived from an EMBL/GenBank/DDBJ whole genome shotgun (WGS) entry which is preliminary data.</text>
</comment>
<proteinExistence type="predicted"/>
<dbReference type="PANTHER" id="PTHR35320:SF1">
    <property type="entry name" value="ATP-DEPENDENT CLP PROTEASE ATP-BINDING SUBUNIT"/>
    <property type="match status" value="1"/>
</dbReference>
<reference evidence="1 2" key="1">
    <citation type="submission" date="2023-12" db="EMBL/GenBank/DDBJ databases">
        <title>Baltic Sea Cyanobacteria.</title>
        <authorList>
            <person name="Delbaje E."/>
            <person name="Fewer D.P."/>
            <person name="Shishido T.K."/>
        </authorList>
    </citation>
    <scope>NUCLEOTIDE SEQUENCE [LARGE SCALE GENOMIC DNA]</scope>
    <source>
        <strain evidence="1 2">UHCC 0139</strain>
    </source>
</reference>
<sequence length="193" mass="19917">MAELSLQTLAGCGLAIGAYPRFRYDARGGGGVGASAAADPAGTGIGTGTLHFAPDGLSIPPLDWRTTRFLGLPLPPGLGITIHPERLEGRLDGATGAMALEFAARFRFAIGSLYRAPDLIVVTTLGTGPVQGRRHTASGEPLDGDGRALLVGVATIAPSGDPWLDRFLGLPDEALALLRCRLVAEAPEAQDLP</sequence>
<organism evidence="1 2">
    <name type="scientific">Cyanobium gracile UHCC 0139</name>
    <dbReference type="NCBI Taxonomy" id="3110308"/>
    <lineage>
        <taxon>Bacteria</taxon>
        <taxon>Bacillati</taxon>
        <taxon>Cyanobacteriota</taxon>
        <taxon>Cyanophyceae</taxon>
        <taxon>Synechococcales</taxon>
        <taxon>Prochlorococcaceae</taxon>
        <taxon>Cyanobium</taxon>
    </lineage>
</organism>
<dbReference type="RefSeq" id="WP_323305849.1">
    <property type="nucleotide sequence ID" value="NZ_JAYGHX010000006.1"/>
</dbReference>
<dbReference type="EMBL" id="JAYGHX010000006">
    <property type="protein sequence ID" value="MEA5391867.1"/>
    <property type="molecule type" value="Genomic_DNA"/>
</dbReference>
<accession>A0ABU5RVS0</accession>